<dbReference type="Gene3D" id="1.10.1740.10">
    <property type="match status" value="1"/>
</dbReference>
<dbReference type="Gene3D" id="1.10.10.10">
    <property type="entry name" value="Winged helix-like DNA-binding domain superfamily/Winged helix DNA-binding domain"/>
    <property type="match status" value="1"/>
</dbReference>
<proteinExistence type="inferred from homology"/>
<dbReference type="Proteomes" id="UP000182489">
    <property type="component" value="Unassembled WGS sequence"/>
</dbReference>
<evidence type="ECO:0000256" key="1">
    <source>
        <dbReference type="ARBA" id="ARBA00010641"/>
    </source>
</evidence>
<evidence type="ECO:0000259" key="5">
    <source>
        <dbReference type="Pfam" id="PF08281"/>
    </source>
</evidence>
<dbReference type="InterPro" id="IPR039425">
    <property type="entry name" value="RNA_pol_sigma-70-like"/>
</dbReference>
<evidence type="ECO:0000256" key="3">
    <source>
        <dbReference type="ARBA" id="ARBA00023082"/>
    </source>
</evidence>
<gene>
    <name evidence="6" type="ORF">SAMN03097694_2222</name>
</gene>
<comment type="caution">
    <text evidence="6">The sequence shown here is derived from an EMBL/GenBank/DDBJ whole genome shotgun (WGS) entry which is preliminary data.</text>
</comment>
<evidence type="ECO:0000256" key="4">
    <source>
        <dbReference type="ARBA" id="ARBA00023163"/>
    </source>
</evidence>
<reference evidence="6 7" key="1">
    <citation type="submission" date="2016-11" db="EMBL/GenBank/DDBJ databases">
        <authorList>
            <person name="Varghese N."/>
            <person name="Submissions S."/>
        </authorList>
    </citation>
    <scope>NUCLEOTIDE SEQUENCE [LARGE SCALE GENOMIC DNA]</scope>
    <source>
        <strain evidence="6 7">NFR18</strain>
    </source>
</reference>
<dbReference type="RefSeq" id="WP_072453838.1">
    <property type="nucleotide sequence ID" value="NZ_FPKH01000001.1"/>
</dbReference>
<feature type="domain" description="RNA polymerase sigma factor 70 region 4 type 2" evidence="5">
    <location>
        <begin position="155"/>
        <end position="206"/>
    </location>
</feature>
<dbReference type="NCBIfam" id="TIGR02937">
    <property type="entry name" value="sigma70-ECF"/>
    <property type="match status" value="1"/>
</dbReference>
<sequence length="235" mass="25453">MMAGLVSMTAALPLRMTGMAWYRPAIRPRQQAANDVAPGQGARLQAVLEGNYAALHRRLARHLGCAELASDSLHDAWLRLGRLAAGDADGAALAHSPVAYVFRVACNAAMDSLRRNRAWLYADDGDGGAAGLVDSLADMAAGPERLAELQADVRRLALAVDLLPRRHRQVLEALRVDELTRQEVAERHDMSLRNVDTALRQALDHCARHTGYAAQGGVGTSRRGLKLNVRLRTDA</sequence>
<comment type="similarity">
    <text evidence="1">Belongs to the sigma-70 factor family. ECF subfamily.</text>
</comment>
<dbReference type="PANTHER" id="PTHR43133">
    <property type="entry name" value="RNA POLYMERASE ECF-TYPE SIGMA FACTO"/>
    <property type="match status" value="1"/>
</dbReference>
<dbReference type="PANTHER" id="PTHR43133:SF63">
    <property type="entry name" value="RNA POLYMERASE SIGMA FACTOR FECI-RELATED"/>
    <property type="match status" value="1"/>
</dbReference>
<dbReference type="InterPro" id="IPR013249">
    <property type="entry name" value="RNA_pol_sigma70_r4_t2"/>
</dbReference>
<dbReference type="InterPro" id="IPR013324">
    <property type="entry name" value="RNA_pol_sigma_r3/r4-like"/>
</dbReference>
<dbReference type="AlphaFoldDB" id="A0AB38C6Z9"/>
<keyword evidence="2" id="KW-0805">Transcription regulation</keyword>
<dbReference type="InterPro" id="IPR036388">
    <property type="entry name" value="WH-like_DNA-bd_sf"/>
</dbReference>
<evidence type="ECO:0000313" key="7">
    <source>
        <dbReference type="Proteomes" id="UP000182489"/>
    </source>
</evidence>
<dbReference type="GO" id="GO:0006352">
    <property type="term" value="P:DNA-templated transcription initiation"/>
    <property type="evidence" value="ECO:0007669"/>
    <property type="project" value="InterPro"/>
</dbReference>
<keyword evidence="4" id="KW-0804">Transcription</keyword>
<keyword evidence="3" id="KW-0731">Sigma factor</keyword>
<dbReference type="InterPro" id="IPR013325">
    <property type="entry name" value="RNA_pol_sigma_r2"/>
</dbReference>
<evidence type="ECO:0000313" key="6">
    <source>
        <dbReference type="EMBL" id="SFX44597.1"/>
    </source>
</evidence>
<dbReference type="SUPFAM" id="SSF88946">
    <property type="entry name" value="Sigma2 domain of RNA polymerase sigma factors"/>
    <property type="match status" value="1"/>
</dbReference>
<evidence type="ECO:0000256" key="2">
    <source>
        <dbReference type="ARBA" id="ARBA00023015"/>
    </source>
</evidence>
<dbReference type="EMBL" id="FPKH01000001">
    <property type="protein sequence ID" value="SFX44597.1"/>
    <property type="molecule type" value="Genomic_DNA"/>
</dbReference>
<accession>A0AB38C6Z9</accession>
<dbReference type="InterPro" id="IPR014284">
    <property type="entry name" value="RNA_pol_sigma-70_dom"/>
</dbReference>
<organism evidence="6 7">
    <name type="scientific">Janthinobacterium lividum</name>
    <dbReference type="NCBI Taxonomy" id="29581"/>
    <lineage>
        <taxon>Bacteria</taxon>
        <taxon>Pseudomonadati</taxon>
        <taxon>Pseudomonadota</taxon>
        <taxon>Betaproteobacteria</taxon>
        <taxon>Burkholderiales</taxon>
        <taxon>Oxalobacteraceae</taxon>
        <taxon>Janthinobacterium</taxon>
    </lineage>
</organism>
<dbReference type="GO" id="GO:0003677">
    <property type="term" value="F:DNA binding"/>
    <property type="evidence" value="ECO:0007669"/>
    <property type="project" value="InterPro"/>
</dbReference>
<dbReference type="GO" id="GO:0016987">
    <property type="term" value="F:sigma factor activity"/>
    <property type="evidence" value="ECO:0007669"/>
    <property type="project" value="UniProtKB-KW"/>
</dbReference>
<protein>
    <submittedName>
        <fullName evidence="6">RNA polymerase sigma-70 factor, ECF subfamily</fullName>
    </submittedName>
</protein>
<dbReference type="SUPFAM" id="SSF88659">
    <property type="entry name" value="Sigma3 and sigma4 domains of RNA polymerase sigma factors"/>
    <property type="match status" value="1"/>
</dbReference>
<name>A0AB38C6Z9_9BURK</name>
<dbReference type="Pfam" id="PF08281">
    <property type="entry name" value="Sigma70_r4_2"/>
    <property type="match status" value="1"/>
</dbReference>